<evidence type="ECO:0000256" key="3">
    <source>
        <dbReference type="ARBA" id="ARBA00004728"/>
    </source>
</evidence>
<evidence type="ECO:0000256" key="12">
    <source>
        <dbReference type="ARBA" id="ARBA00023098"/>
    </source>
</evidence>
<evidence type="ECO:0000256" key="16">
    <source>
        <dbReference type="ARBA" id="ARBA00023315"/>
    </source>
</evidence>
<evidence type="ECO:0000256" key="19">
    <source>
        <dbReference type="SAM" id="Phobius"/>
    </source>
</evidence>
<keyword evidence="19" id="KW-0812">Transmembrane</keyword>
<dbReference type="PANTHER" id="PTHR10434">
    <property type="entry name" value="1-ACYL-SN-GLYCEROL-3-PHOSPHATE ACYLTRANSFERASE"/>
    <property type="match status" value="1"/>
</dbReference>
<dbReference type="AlphaFoldDB" id="A0A2X3B1C5"/>
<evidence type="ECO:0000313" key="22">
    <source>
        <dbReference type="Proteomes" id="UP000250166"/>
    </source>
</evidence>
<evidence type="ECO:0000256" key="7">
    <source>
        <dbReference type="ARBA" id="ARBA00016139"/>
    </source>
</evidence>
<comment type="pathway">
    <text evidence="4">Lipid metabolism.</text>
</comment>
<keyword evidence="14 18" id="KW-0594">Phospholipid biosynthesis</keyword>
<dbReference type="UniPathway" id="UPA00557">
    <property type="reaction ID" value="UER00613"/>
</dbReference>
<organism evidence="21 22">
    <name type="scientific">Helicobacter fennelliae</name>
    <dbReference type="NCBI Taxonomy" id="215"/>
    <lineage>
        <taxon>Bacteria</taxon>
        <taxon>Pseudomonadati</taxon>
        <taxon>Campylobacterota</taxon>
        <taxon>Epsilonproteobacteria</taxon>
        <taxon>Campylobacterales</taxon>
        <taxon>Helicobacteraceae</taxon>
        <taxon>Helicobacter</taxon>
    </lineage>
</organism>
<sequence>MRNKIKGIYEALLISIGLAVIVVLIYFNKRKQNARKPRMGCRLFFTFAGIELQKVGEFDTSATLIVLNHQSVADILCLEGFHPQNICWIAKKELGEIPFYGYALKGPEMILIDREDKRGLTFLLKSAKEKLAQNRPLVIFPEGTRSKGGEKFLTFKPGAKILAEKFQLKVQPIVLINTRKVYNTSPLESTSNKARMVIMDSFYPQDLGEGWQERWYEKLKEDMHKTYLQHYHELNP</sequence>
<name>A0A2X3B1C5_9HELI</name>
<evidence type="ECO:0000256" key="10">
    <source>
        <dbReference type="ARBA" id="ARBA00022519"/>
    </source>
</evidence>
<accession>A0A2X3B1C5</accession>
<evidence type="ECO:0000256" key="18">
    <source>
        <dbReference type="RuleBase" id="RU361267"/>
    </source>
</evidence>
<keyword evidence="11 18" id="KW-0808">Transferase</keyword>
<evidence type="ECO:0000256" key="1">
    <source>
        <dbReference type="ARBA" id="ARBA00001141"/>
    </source>
</evidence>
<comment type="subcellular location">
    <subcellularLocation>
        <location evidence="2">Cell inner membrane</location>
        <topology evidence="2">Peripheral membrane protein</topology>
    </subcellularLocation>
</comment>
<comment type="pathway">
    <text evidence="3">Phospholipid metabolism; CDP-diacylglycerol biosynthesis; CDP-diacylglycerol from sn-glycerol 3-phosphate: step 2/3.</text>
</comment>
<evidence type="ECO:0000256" key="13">
    <source>
        <dbReference type="ARBA" id="ARBA00023136"/>
    </source>
</evidence>
<keyword evidence="19" id="KW-1133">Transmembrane helix</keyword>
<comment type="catalytic activity">
    <reaction evidence="1 18">
        <text>a 1-acyl-sn-glycero-3-phosphate + an acyl-CoA = a 1,2-diacyl-sn-glycero-3-phosphate + CoA</text>
        <dbReference type="Rhea" id="RHEA:19709"/>
        <dbReference type="ChEBI" id="CHEBI:57287"/>
        <dbReference type="ChEBI" id="CHEBI:57970"/>
        <dbReference type="ChEBI" id="CHEBI:58342"/>
        <dbReference type="ChEBI" id="CHEBI:58608"/>
        <dbReference type="EC" id="2.3.1.51"/>
    </reaction>
</comment>
<evidence type="ECO:0000256" key="4">
    <source>
        <dbReference type="ARBA" id="ARBA00005189"/>
    </source>
</evidence>
<dbReference type="InterPro" id="IPR002123">
    <property type="entry name" value="Plipid/glycerol_acylTrfase"/>
</dbReference>
<evidence type="ECO:0000256" key="6">
    <source>
        <dbReference type="ARBA" id="ARBA00013211"/>
    </source>
</evidence>
<dbReference type="EMBL" id="UAWL01000006">
    <property type="protein sequence ID" value="SQB99018.1"/>
    <property type="molecule type" value="Genomic_DNA"/>
</dbReference>
<evidence type="ECO:0000256" key="11">
    <source>
        <dbReference type="ARBA" id="ARBA00022679"/>
    </source>
</evidence>
<evidence type="ECO:0000256" key="17">
    <source>
        <dbReference type="ARBA" id="ARBA00037183"/>
    </source>
</evidence>
<dbReference type="CDD" id="cd07989">
    <property type="entry name" value="LPLAT_AGPAT-like"/>
    <property type="match status" value="1"/>
</dbReference>
<protein>
    <recommendedName>
        <fullName evidence="7 18">1-acyl-sn-glycerol-3-phosphate acyltransferase</fullName>
        <ecNumber evidence="6 18">2.3.1.51</ecNumber>
    </recommendedName>
</protein>
<comment type="function">
    <text evidence="17">Converts lysophosphatidic acid (LPA) into phosphatidic acid by incorporating acyl moiety at the 2 position.</text>
</comment>
<dbReference type="GO" id="GO:0003841">
    <property type="term" value="F:1-acylglycerol-3-phosphate O-acyltransferase activity"/>
    <property type="evidence" value="ECO:0007669"/>
    <property type="project" value="UniProtKB-UniRule"/>
</dbReference>
<dbReference type="RefSeq" id="WP_023948449.1">
    <property type="nucleotide sequence ID" value="NZ_JAERIV010000002.1"/>
</dbReference>
<evidence type="ECO:0000313" key="21">
    <source>
        <dbReference type="EMBL" id="SQB99018.1"/>
    </source>
</evidence>
<evidence type="ECO:0000256" key="2">
    <source>
        <dbReference type="ARBA" id="ARBA00004417"/>
    </source>
</evidence>
<dbReference type="NCBIfam" id="TIGR00530">
    <property type="entry name" value="AGP_acyltrn"/>
    <property type="match status" value="1"/>
</dbReference>
<evidence type="ECO:0000256" key="5">
    <source>
        <dbReference type="ARBA" id="ARBA00008655"/>
    </source>
</evidence>
<comment type="similarity">
    <text evidence="5 18">Belongs to the 1-acyl-sn-glycerol-3-phosphate acyltransferase family.</text>
</comment>
<proteinExistence type="inferred from homology"/>
<keyword evidence="12 18" id="KW-0443">Lipid metabolism</keyword>
<evidence type="ECO:0000256" key="14">
    <source>
        <dbReference type="ARBA" id="ARBA00023209"/>
    </source>
</evidence>
<dbReference type="GO" id="GO:0016024">
    <property type="term" value="P:CDP-diacylglycerol biosynthetic process"/>
    <property type="evidence" value="ECO:0007669"/>
    <property type="project" value="UniProtKB-UniPathway"/>
</dbReference>
<dbReference type="InterPro" id="IPR004552">
    <property type="entry name" value="AGP_acyltrans"/>
</dbReference>
<dbReference type="SUPFAM" id="SSF69593">
    <property type="entry name" value="Glycerol-3-phosphate (1)-acyltransferase"/>
    <property type="match status" value="1"/>
</dbReference>
<evidence type="ECO:0000259" key="20">
    <source>
        <dbReference type="SMART" id="SM00563"/>
    </source>
</evidence>
<comment type="domain">
    <text evidence="18">The HXXXXD motif is essential for acyltransferase activity and may constitute the binding site for the phosphate moiety of the glycerol-3-phosphate.</text>
</comment>
<dbReference type="Proteomes" id="UP000250166">
    <property type="component" value="Unassembled WGS sequence"/>
</dbReference>
<dbReference type="Pfam" id="PF01553">
    <property type="entry name" value="Acyltransferase"/>
    <property type="match status" value="1"/>
</dbReference>
<evidence type="ECO:0000256" key="9">
    <source>
        <dbReference type="ARBA" id="ARBA00022516"/>
    </source>
</evidence>
<dbReference type="GO" id="GO:0005886">
    <property type="term" value="C:plasma membrane"/>
    <property type="evidence" value="ECO:0007669"/>
    <property type="project" value="UniProtKB-SubCell"/>
</dbReference>
<dbReference type="PANTHER" id="PTHR10434:SF59">
    <property type="entry name" value="1-ACYL-SN-GLYCEROL-3-PHOSPHATE ACYLTRANSFERASE"/>
    <property type="match status" value="1"/>
</dbReference>
<feature type="domain" description="Phospholipid/glycerol acyltransferase" evidence="20">
    <location>
        <begin position="63"/>
        <end position="178"/>
    </location>
</feature>
<keyword evidence="15 18" id="KW-1208">Phospholipid metabolism</keyword>
<keyword evidence="16 18" id="KW-0012">Acyltransferase</keyword>
<dbReference type="EC" id="2.3.1.51" evidence="6 18"/>
<keyword evidence="10" id="KW-0997">Cell inner membrane</keyword>
<keyword evidence="13 19" id="KW-0472">Membrane</keyword>
<gene>
    <name evidence="21" type="primary">plsC</name>
    <name evidence="21" type="ORF">NCTC13102_01491</name>
</gene>
<keyword evidence="9 18" id="KW-0444">Lipid biosynthesis</keyword>
<evidence type="ECO:0000256" key="15">
    <source>
        <dbReference type="ARBA" id="ARBA00023264"/>
    </source>
</evidence>
<dbReference type="GO" id="GO:0006654">
    <property type="term" value="P:phosphatidic acid biosynthetic process"/>
    <property type="evidence" value="ECO:0007669"/>
    <property type="project" value="TreeGrafter"/>
</dbReference>
<dbReference type="SMART" id="SM00563">
    <property type="entry name" value="PlsC"/>
    <property type="match status" value="1"/>
</dbReference>
<keyword evidence="8" id="KW-1003">Cell membrane</keyword>
<feature type="transmembrane region" description="Helical" evidence="19">
    <location>
        <begin position="7"/>
        <end position="27"/>
    </location>
</feature>
<evidence type="ECO:0000256" key="8">
    <source>
        <dbReference type="ARBA" id="ARBA00022475"/>
    </source>
</evidence>
<reference evidence="21 22" key="1">
    <citation type="submission" date="2018-06" db="EMBL/GenBank/DDBJ databases">
        <authorList>
            <consortium name="Pathogen Informatics"/>
            <person name="Doyle S."/>
        </authorList>
    </citation>
    <scope>NUCLEOTIDE SEQUENCE [LARGE SCALE GENOMIC DNA]</scope>
    <source>
        <strain evidence="21 22">NCTC13102</strain>
    </source>
</reference>